<evidence type="ECO:0000259" key="1">
    <source>
        <dbReference type="PROSITE" id="PS50041"/>
    </source>
</evidence>
<dbReference type="InterPro" id="IPR051495">
    <property type="entry name" value="Epithelial_Barrier/Signaling"/>
</dbReference>
<feature type="domain" description="NIDO" evidence="2">
    <location>
        <begin position="165"/>
        <end position="328"/>
    </location>
</feature>
<dbReference type="PANTHER" id="PTHR13802">
    <property type="entry name" value="MUCIN 4-RELATED"/>
    <property type="match status" value="1"/>
</dbReference>
<organism evidence="3 4">
    <name type="scientific">Branchiostoma lanceolatum</name>
    <name type="common">Common lancelet</name>
    <name type="synonym">Amphioxus lanceolatum</name>
    <dbReference type="NCBI Taxonomy" id="7740"/>
    <lineage>
        <taxon>Eukaryota</taxon>
        <taxon>Metazoa</taxon>
        <taxon>Chordata</taxon>
        <taxon>Cephalochordata</taxon>
        <taxon>Leptocardii</taxon>
        <taxon>Amphioxiformes</taxon>
        <taxon>Branchiostomatidae</taxon>
        <taxon>Branchiostoma</taxon>
    </lineage>
</organism>
<dbReference type="InterPro" id="IPR016186">
    <property type="entry name" value="C-type_lectin-like/link_sf"/>
</dbReference>
<dbReference type="PANTHER" id="PTHR13802:SF59">
    <property type="entry name" value="SUSHI DOMAIN-CONTAINING PROTEIN 2"/>
    <property type="match status" value="1"/>
</dbReference>
<feature type="domain" description="C-type lectin" evidence="1">
    <location>
        <begin position="347"/>
        <end position="472"/>
    </location>
</feature>
<evidence type="ECO:0000313" key="4">
    <source>
        <dbReference type="Proteomes" id="UP000838412"/>
    </source>
</evidence>
<dbReference type="GO" id="GO:0007160">
    <property type="term" value="P:cell-matrix adhesion"/>
    <property type="evidence" value="ECO:0007669"/>
    <property type="project" value="InterPro"/>
</dbReference>
<dbReference type="PROSITE" id="PS51220">
    <property type="entry name" value="NIDO"/>
    <property type="match status" value="1"/>
</dbReference>
<dbReference type="SMART" id="SM00034">
    <property type="entry name" value="CLECT"/>
    <property type="match status" value="1"/>
</dbReference>
<dbReference type="SMART" id="SM00539">
    <property type="entry name" value="NIDO"/>
    <property type="match status" value="1"/>
</dbReference>
<protein>
    <submittedName>
        <fullName evidence="3">SNED1 protein</fullName>
    </submittedName>
</protein>
<sequence>MCSCDLQFECFLSLEPCYLLAEGDAATTWRASTRNSVQRLRLFKGFKISDILKSLQSSSERRVDKMRGFILTACLLASLAVTSTQITPVSNAAFYPYGPGTSDILDDVGDDSSSAEQSLSISFPFFGNSYDSLWVNTNGKISFGERETGLSPITFPAEDKKIIAVYFTDIKTNYSPRSGHIFHRETTDAGILARATTDIQTAFPAEYGGFVATWAYISTFHEVAFFGSSGASRDLRNTFQLVLITDGCRSFALFNYDRIDFLQGSTNGGDGSTGTGPNPAQVEINGGDGIHYTRHPYSRTTDLYDLPTWTDPAVPGPPGRWYRRTDQPMIGDDPGQLCPSGYTMNNNGDKCFKVQTHPLDYSTAMSGCAEDGAEMFNIRTQDANERIIEELSLYQCGTGYGRGFWIGLTDADAEGTFVWEDGTPFDASEYSNWAPGALAANDETRNCVYMDKGYCWQWDIQSCDGKKKSICINDPAAC</sequence>
<accession>A0A8K0AEI6</accession>
<dbReference type="Pfam" id="PF06119">
    <property type="entry name" value="NIDO"/>
    <property type="match status" value="1"/>
</dbReference>
<dbReference type="Pfam" id="PF00059">
    <property type="entry name" value="Lectin_C"/>
    <property type="match status" value="1"/>
</dbReference>
<dbReference type="AlphaFoldDB" id="A0A8K0AEI6"/>
<dbReference type="InterPro" id="IPR003886">
    <property type="entry name" value="NIDO_dom"/>
</dbReference>
<name>A0A8K0AEI6_BRALA</name>
<dbReference type="PROSITE" id="PS50041">
    <property type="entry name" value="C_TYPE_LECTIN_2"/>
    <property type="match status" value="1"/>
</dbReference>
<keyword evidence="4" id="KW-1185">Reference proteome</keyword>
<reference evidence="3" key="1">
    <citation type="submission" date="2022-01" db="EMBL/GenBank/DDBJ databases">
        <authorList>
            <person name="Braso-Vives M."/>
        </authorList>
    </citation>
    <scope>NUCLEOTIDE SEQUENCE</scope>
</reference>
<dbReference type="CDD" id="cd00037">
    <property type="entry name" value="CLECT"/>
    <property type="match status" value="1"/>
</dbReference>
<proteinExistence type="predicted"/>
<dbReference type="InterPro" id="IPR001304">
    <property type="entry name" value="C-type_lectin-like"/>
</dbReference>
<dbReference type="OrthoDB" id="2142683at2759"/>
<gene>
    <name evidence="3" type="primary">SNED1</name>
    <name evidence="3" type="ORF">BLAG_LOCUS24097</name>
</gene>
<evidence type="ECO:0000313" key="3">
    <source>
        <dbReference type="EMBL" id="CAH1272457.1"/>
    </source>
</evidence>
<dbReference type="Gene3D" id="3.10.100.10">
    <property type="entry name" value="Mannose-Binding Protein A, subunit A"/>
    <property type="match status" value="1"/>
</dbReference>
<evidence type="ECO:0000259" key="2">
    <source>
        <dbReference type="PROSITE" id="PS51220"/>
    </source>
</evidence>
<dbReference type="SUPFAM" id="SSF56436">
    <property type="entry name" value="C-type lectin-like"/>
    <property type="match status" value="1"/>
</dbReference>
<dbReference type="Proteomes" id="UP000838412">
    <property type="component" value="Chromosome 8"/>
</dbReference>
<dbReference type="InterPro" id="IPR016187">
    <property type="entry name" value="CTDL_fold"/>
</dbReference>
<dbReference type="EMBL" id="OV696693">
    <property type="protein sequence ID" value="CAH1272457.1"/>
    <property type="molecule type" value="Genomic_DNA"/>
</dbReference>